<dbReference type="EMBL" id="JBEPTF010000001">
    <property type="protein sequence ID" value="MET4682857.1"/>
    <property type="molecule type" value="Genomic_DNA"/>
</dbReference>
<gene>
    <name evidence="2" type="ORF">ABIE19_000766</name>
</gene>
<proteinExistence type="predicted"/>
<protein>
    <submittedName>
        <fullName evidence="2">Uncharacterized protein</fullName>
    </submittedName>
</protein>
<feature type="region of interest" description="Disordered" evidence="1">
    <location>
        <begin position="105"/>
        <end position="127"/>
    </location>
</feature>
<feature type="compositionally biased region" description="Basic and acidic residues" evidence="1">
    <location>
        <begin position="109"/>
        <end position="118"/>
    </location>
</feature>
<dbReference type="Proteomes" id="UP001549313">
    <property type="component" value="Unassembled WGS sequence"/>
</dbReference>
<reference evidence="2 3" key="1">
    <citation type="submission" date="2024-06" db="EMBL/GenBank/DDBJ databases">
        <title>Sorghum-associated microbial communities from plants grown in Nebraska, USA.</title>
        <authorList>
            <person name="Schachtman D."/>
        </authorList>
    </citation>
    <scope>NUCLEOTIDE SEQUENCE [LARGE SCALE GENOMIC DNA]</scope>
    <source>
        <strain evidence="2 3">2814</strain>
    </source>
</reference>
<accession>A0ABV2RA85</accession>
<keyword evidence="3" id="KW-1185">Reference proteome</keyword>
<sequence length="190" mass="20308">MREYSRGSPIGTGQSQGFIGIGSFWRLFASLGAAAPYALGMTQETDEIDDWTAAVVRTLKGEVDQAIIAMAKITYPTEPAEIERRTRLAGTIARTAAAVTALMRRPARKARETAREEDQMSEDDRELTEAEVDGIETELFARVDHLVGAVERKSLVAGMGAIPAEGGAWPGLEGGLAGDALAERRTGQSA</sequence>
<comment type="caution">
    <text evidence="2">The sequence shown here is derived from an EMBL/GenBank/DDBJ whole genome shotgun (WGS) entry which is preliminary data.</text>
</comment>
<organism evidence="2 3">
    <name type="scientific">Brevundimonas faecalis</name>
    <dbReference type="NCBI Taxonomy" id="947378"/>
    <lineage>
        <taxon>Bacteria</taxon>
        <taxon>Pseudomonadati</taxon>
        <taxon>Pseudomonadota</taxon>
        <taxon>Alphaproteobacteria</taxon>
        <taxon>Caulobacterales</taxon>
        <taxon>Caulobacteraceae</taxon>
        <taxon>Brevundimonas</taxon>
    </lineage>
</organism>
<evidence type="ECO:0000313" key="2">
    <source>
        <dbReference type="EMBL" id="MET4682857.1"/>
    </source>
</evidence>
<name>A0ABV2RA85_9CAUL</name>
<evidence type="ECO:0000313" key="3">
    <source>
        <dbReference type="Proteomes" id="UP001549313"/>
    </source>
</evidence>
<evidence type="ECO:0000256" key="1">
    <source>
        <dbReference type="SAM" id="MobiDB-lite"/>
    </source>
</evidence>